<proteinExistence type="predicted"/>
<evidence type="ECO:0000313" key="2">
    <source>
        <dbReference type="EMBL" id="PRX46595.1"/>
    </source>
</evidence>
<organism evidence="2 3">
    <name type="scientific">Prauserella shujinwangii</name>
    <dbReference type="NCBI Taxonomy" id="1453103"/>
    <lineage>
        <taxon>Bacteria</taxon>
        <taxon>Bacillati</taxon>
        <taxon>Actinomycetota</taxon>
        <taxon>Actinomycetes</taxon>
        <taxon>Pseudonocardiales</taxon>
        <taxon>Pseudonocardiaceae</taxon>
        <taxon>Prauserella</taxon>
    </lineage>
</organism>
<sequence length="50" mass="5249">MTTSTRGGEPRAAGGATADEAGEHTVPVPVMRAEHLDDDGFEPTIVRGRE</sequence>
<evidence type="ECO:0000313" key="3">
    <source>
        <dbReference type="Proteomes" id="UP000238362"/>
    </source>
</evidence>
<feature type="region of interest" description="Disordered" evidence="1">
    <location>
        <begin position="1"/>
        <end position="26"/>
    </location>
</feature>
<dbReference type="EMBL" id="PVNH01000007">
    <property type="protein sequence ID" value="PRX46595.1"/>
    <property type="molecule type" value="Genomic_DNA"/>
</dbReference>
<accession>A0A2T0LSK5</accession>
<dbReference type="AlphaFoldDB" id="A0A2T0LSK5"/>
<comment type="caution">
    <text evidence="2">The sequence shown here is derived from an EMBL/GenBank/DDBJ whole genome shotgun (WGS) entry which is preliminary data.</text>
</comment>
<keyword evidence="3" id="KW-1185">Reference proteome</keyword>
<gene>
    <name evidence="2" type="ORF">B0I33_107172</name>
</gene>
<dbReference type="Proteomes" id="UP000238362">
    <property type="component" value="Unassembled WGS sequence"/>
</dbReference>
<protein>
    <submittedName>
        <fullName evidence="2">Uncharacterized protein</fullName>
    </submittedName>
</protein>
<name>A0A2T0LSK5_9PSEU</name>
<reference evidence="2 3" key="1">
    <citation type="submission" date="2018-03" db="EMBL/GenBank/DDBJ databases">
        <title>Genomic Encyclopedia of Type Strains, Phase III (KMG-III): the genomes of soil and plant-associated and newly described type strains.</title>
        <authorList>
            <person name="Whitman W."/>
        </authorList>
    </citation>
    <scope>NUCLEOTIDE SEQUENCE [LARGE SCALE GENOMIC DNA]</scope>
    <source>
        <strain evidence="2 3">CGMCC 4.7125</strain>
    </source>
</reference>
<dbReference type="RefSeq" id="WP_181193348.1">
    <property type="nucleotide sequence ID" value="NZ_PVNH01000007.1"/>
</dbReference>
<evidence type="ECO:0000256" key="1">
    <source>
        <dbReference type="SAM" id="MobiDB-lite"/>
    </source>
</evidence>